<accession>A0A396S3A2</accession>
<reference evidence="2 3" key="1">
    <citation type="submission" date="2018-08" db="EMBL/GenBank/DDBJ databases">
        <title>Lysinibacillus sp. YLB-03 draft genome sequence.</title>
        <authorList>
            <person name="Yu L."/>
        </authorList>
    </citation>
    <scope>NUCLEOTIDE SEQUENCE [LARGE SCALE GENOMIC DNA]</scope>
    <source>
        <strain evidence="2 3">YLB-03</strain>
    </source>
</reference>
<dbReference type="AlphaFoldDB" id="A0A396S3A2"/>
<evidence type="ECO:0000256" key="1">
    <source>
        <dbReference type="SAM" id="Phobius"/>
    </source>
</evidence>
<feature type="transmembrane region" description="Helical" evidence="1">
    <location>
        <begin position="414"/>
        <end position="435"/>
    </location>
</feature>
<feature type="transmembrane region" description="Helical" evidence="1">
    <location>
        <begin position="455"/>
        <end position="477"/>
    </location>
</feature>
<keyword evidence="1" id="KW-1133">Transmembrane helix</keyword>
<name>A0A396S3A2_9BACL</name>
<comment type="caution">
    <text evidence="2">The sequence shown here is derived from an EMBL/GenBank/DDBJ whole genome shotgun (WGS) entry which is preliminary data.</text>
</comment>
<evidence type="ECO:0000313" key="2">
    <source>
        <dbReference type="EMBL" id="RHW32418.1"/>
    </source>
</evidence>
<gene>
    <name evidence="2" type="ORF">D1B33_16925</name>
</gene>
<dbReference type="Proteomes" id="UP000265692">
    <property type="component" value="Unassembled WGS sequence"/>
</dbReference>
<protein>
    <recommendedName>
        <fullName evidence="4">Group-specific protein</fullName>
    </recommendedName>
</protein>
<keyword evidence="3" id="KW-1185">Reference proteome</keyword>
<organism evidence="2 3">
    <name type="scientific">Ureibacillus yapensis</name>
    <dbReference type="NCBI Taxonomy" id="2304605"/>
    <lineage>
        <taxon>Bacteria</taxon>
        <taxon>Bacillati</taxon>
        <taxon>Bacillota</taxon>
        <taxon>Bacilli</taxon>
        <taxon>Bacillales</taxon>
        <taxon>Caryophanaceae</taxon>
        <taxon>Ureibacillus</taxon>
    </lineage>
</organism>
<evidence type="ECO:0008006" key="4">
    <source>
        <dbReference type="Google" id="ProtNLM"/>
    </source>
</evidence>
<keyword evidence="1" id="KW-0812">Transmembrane</keyword>
<sequence length="494" mass="57124">MHVKNSLKGSTIMETSIEISEKKMNYSAFQFILPFSIKSGSAPSFISALKNDNFERFQLDNPEMQHGYYGKFSIHHADIEHSFFPFINKILFPPTENDAGFQRYSRSFNLSCSLIANKKTIPFTLLSADVVICPYELAFLTIRAEITDFSNIDFSTAIEFGTRFRVLEPGLSEDVETTIEHDTLRFGKVENFIFNFLLPEVDSFIDKRESDGPRSYSIFDNKRMFVQSLFCLDSNESIEIVDVYRAGNLDGLDGKGNPYISSSNSAYIHQFVKENGYEKWAPNTYYTIEKQNLTCLTNQSGMMLSRLASQMYGKYYYGLLLNLFHRIVLLKIDILYSEVNIVRDEERVEKLIHFINTFTANYLFIEITTQSQGHEIFWRLRNKFKVETLYNDARQALNSLYKYQESFSSRKNNLLLLILTLYTVVGGIYGMNQVIEDLKGNIDLEKFLSYSVFEYIALFVTLSGLVVSIVLGVQGFIKWRKEIGKIKKWEAEEK</sequence>
<keyword evidence="1" id="KW-0472">Membrane</keyword>
<dbReference type="EMBL" id="QWEI01000013">
    <property type="protein sequence ID" value="RHW32418.1"/>
    <property type="molecule type" value="Genomic_DNA"/>
</dbReference>
<evidence type="ECO:0000313" key="3">
    <source>
        <dbReference type="Proteomes" id="UP000265692"/>
    </source>
</evidence>
<proteinExistence type="predicted"/>